<dbReference type="AlphaFoldDB" id="A0AA36HAK7"/>
<sequence>MFVPCSGCQHRKKSYPARDSFLCNVEILIRAVSLTCSLYMPNGGVRLHLFIDCFVSYVTLGLRFAEIRTGADACFCTGRVAESCCPASHTFDEIWLLQSRETAAKNAMGVCTPTSDCCTFQNAEIV</sequence>
<dbReference type="EMBL" id="CATQJL010000316">
    <property type="protein sequence ID" value="CAJ0607194.1"/>
    <property type="molecule type" value="Genomic_DNA"/>
</dbReference>
<protein>
    <submittedName>
        <fullName evidence="1">Uncharacterized protein</fullName>
    </submittedName>
</protein>
<evidence type="ECO:0000313" key="1">
    <source>
        <dbReference type="EMBL" id="CAJ0607194.1"/>
    </source>
</evidence>
<keyword evidence="2" id="KW-1185">Reference proteome</keyword>
<proteinExistence type="predicted"/>
<reference evidence="1" key="1">
    <citation type="submission" date="2023-07" db="EMBL/GenBank/DDBJ databases">
        <authorList>
            <consortium name="CYATHOMIX"/>
        </authorList>
    </citation>
    <scope>NUCLEOTIDE SEQUENCE</scope>
    <source>
        <strain evidence="1">N/A</strain>
    </source>
</reference>
<gene>
    <name evidence="1" type="ORF">CYNAS_LOCUS19177</name>
</gene>
<name>A0AA36HAK7_CYLNA</name>
<organism evidence="1 2">
    <name type="scientific">Cylicocyclus nassatus</name>
    <name type="common">Nematode worm</name>
    <dbReference type="NCBI Taxonomy" id="53992"/>
    <lineage>
        <taxon>Eukaryota</taxon>
        <taxon>Metazoa</taxon>
        <taxon>Ecdysozoa</taxon>
        <taxon>Nematoda</taxon>
        <taxon>Chromadorea</taxon>
        <taxon>Rhabditida</taxon>
        <taxon>Rhabditina</taxon>
        <taxon>Rhabditomorpha</taxon>
        <taxon>Strongyloidea</taxon>
        <taxon>Strongylidae</taxon>
        <taxon>Cylicocyclus</taxon>
    </lineage>
</organism>
<evidence type="ECO:0000313" key="2">
    <source>
        <dbReference type="Proteomes" id="UP001176961"/>
    </source>
</evidence>
<accession>A0AA36HAK7</accession>
<comment type="caution">
    <text evidence="1">The sequence shown here is derived from an EMBL/GenBank/DDBJ whole genome shotgun (WGS) entry which is preliminary data.</text>
</comment>
<dbReference type="Proteomes" id="UP001176961">
    <property type="component" value="Unassembled WGS sequence"/>
</dbReference>